<dbReference type="KEGG" id="nlo:107219366"/>
<evidence type="ECO:0000256" key="4">
    <source>
        <dbReference type="ARBA" id="ARBA00022525"/>
    </source>
</evidence>
<dbReference type="InterPro" id="IPR008435">
    <property type="entry name" value="CRF-bd"/>
</dbReference>
<dbReference type="GO" id="GO:0051424">
    <property type="term" value="F:corticotropin-releasing hormone binding"/>
    <property type="evidence" value="ECO:0007669"/>
    <property type="project" value="InterPro"/>
</dbReference>
<comment type="subcellular location">
    <subcellularLocation>
        <location evidence="1">Secreted</location>
    </subcellularLocation>
</comment>
<keyword evidence="5 10" id="KW-0732">Signal</keyword>
<evidence type="ECO:0000256" key="2">
    <source>
        <dbReference type="ARBA" id="ARBA00008313"/>
    </source>
</evidence>
<name>A0A6J0BDT2_NEOLC</name>
<evidence type="ECO:0000259" key="11">
    <source>
        <dbReference type="Pfam" id="PF05428"/>
    </source>
</evidence>
<dbReference type="InterPro" id="IPR035914">
    <property type="entry name" value="Sperma_CUB_dom_sf"/>
</dbReference>
<comment type="similarity">
    <text evidence="2">Belongs to the CRF-binding protein family.</text>
</comment>
<keyword evidence="4" id="KW-0964">Secreted</keyword>
<evidence type="ECO:0000259" key="12">
    <source>
        <dbReference type="Pfam" id="PF23541"/>
    </source>
</evidence>
<dbReference type="FunCoup" id="A0A6J0BDT2">
    <property type="interactions" value="55"/>
</dbReference>
<dbReference type="Gene3D" id="2.60.120.290">
    <property type="entry name" value="Spermadhesin, CUB domain"/>
    <property type="match status" value="1"/>
</dbReference>
<sequence>MFADYSPRIPLRLILVTIFGVFVSLASASNSDLGPRLEQQLPLVPDVQKEVGFDPHFLEERGLRESRETVHFISDCMHVASEPGHYVYKSPSNDQTACGVYFLTDPDRLVELHFTSFDVPCDRGGLVSFVDGWELNGEVFPSAADHPLSLDERLSEFCERRVRKVFLSSQNAALIQYKIPQKGRGFSVMVRFPKNPNPCNILVDSLSDLFTLRNYGRRVNCTLSAMYPAVVRVIALGVGIGSPRGANREMETGTVHQCDKRGLQDHVQIGGSDGLDSTNLLLLDSICGVNSKPEGIENVMGCGVTSVRLVSSGLFDNSVTVAVRPATENDIIDANLICGV</sequence>
<dbReference type="PANTHER" id="PTHR10278:SF0">
    <property type="entry name" value="CORTICOTROPIN-RELEASING FACTOR-BINDING PROTEIN"/>
    <property type="match status" value="1"/>
</dbReference>
<dbReference type="Pfam" id="PF23541">
    <property type="entry name" value="CRF-BP_C"/>
    <property type="match status" value="1"/>
</dbReference>
<reference evidence="14" key="1">
    <citation type="submission" date="2025-08" db="UniProtKB">
        <authorList>
            <consortium name="RefSeq"/>
        </authorList>
    </citation>
    <scope>IDENTIFICATION</scope>
    <source>
        <tissue evidence="14">Thorax and Abdomen</tissue>
    </source>
</reference>
<dbReference type="PANTHER" id="PTHR10278">
    <property type="entry name" value="CORTICOTROPIN-RELEASING FACTOR-BINDING PROTEIN"/>
    <property type="match status" value="1"/>
</dbReference>
<evidence type="ECO:0000256" key="5">
    <source>
        <dbReference type="ARBA" id="ARBA00022729"/>
    </source>
</evidence>
<organism evidence="14">
    <name type="scientific">Neodiprion lecontei</name>
    <name type="common">Redheaded pine sawfly</name>
    <dbReference type="NCBI Taxonomy" id="441921"/>
    <lineage>
        <taxon>Eukaryota</taxon>
        <taxon>Metazoa</taxon>
        <taxon>Ecdysozoa</taxon>
        <taxon>Arthropoda</taxon>
        <taxon>Hexapoda</taxon>
        <taxon>Insecta</taxon>
        <taxon>Pterygota</taxon>
        <taxon>Neoptera</taxon>
        <taxon>Endopterygota</taxon>
        <taxon>Hymenoptera</taxon>
        <taxon>Tenthredinoidea</taxon>
        <taxon>Diprionidae</taxon>
        <taxon>Diprioninae</taxon>
        <taxon>Neodiprion</taxon>
    </lineage>
</organism>
<comment type="function">
    <text evidence="8">Binds CRF and inactivates it. May prevent inappropriate pituitary-adrenal stimulation in pregnancy.</text>
</comment>
<dbReference type="InterPro" id="IPR056177">
    <property type="entry name" value="CRF-BP_N"/>
</dbReference>
<evidence type="ECO:0000313" key="14">
    <source>
        <dbReference type="RefSeq" id="XP_015513049.1"/>
    </source>
</evidence>
<accession>A0A6J0BDT2</accession>
<dbReference type="RefSeq" id="XP_015513049.1">
    <property type="nucleotide sequence ID" value="XM_015657563.2"/>
</dbReference>
<evidence type="ECO:0000256" key="8">
    <source>
        <dbReference type="ARBA" id="ARBA00024997"/>
    </source>
</evidence>
<evidence type="ECO:0000313" key="13">
    <source>
        <dbReference type="Proteomes" id="UP000829291"/>
    </source>
</evidence>
<feature type="domain" description="Corticotropin-releasing factor binding protein N-terminal" evidence="11">
    <location>
        <begin position="75"/>
        <end position="191"/>
    </location>
</feature>
<dbReference type="GeneID" id="107219366"/>
<keyword evidence="6" id="KW-1015">Disulfide bond</keyword>
<dbReference type="AlphaFoldDB" id="A0A6J0BDT2"/>
<dbReference type="GO" id="GO:0051460">
    <property type="term" value="P:negative regulation of corticotropin secretion"/>
    <property type="evidence" value="ECO:0007669"/>
    <property type="project" value="TreeGrafter"/>
</dbReference>
<evidence type="ECO:0000256" key="3">
    <source>
        <dbReference type="ARBA" id="ARBA00015713"/>
    </source>
</evidence>
<protein>
    <recommendedName>
        <fullName evidence="3">Corticotropin-releasing factor-binding protein</fullName>
    </recommendedName>
    <alternativeName>
        <fullName evidence="9">Corticotropin-releasing hormone-binding protein</fullName>
    </alternativeName>
</protein>
<evidence type="ECO:0000256" key="10">
    <source>
        <dbReference type="SAM" id="SignalP"/>
    </source>
</evidence>
<dbReference type="InParanoid" id="A0A6J0BDT2"/>
<dbReference type="InterPro" id="IPR056178">
    <property type="entry name" value="CRF-BP_C"/>
</dbReference>
<dbReference type="GO" id="GO:0009755">
    <property type="term" value="P:hormone-mediated signaling pathway"/>
    <property type="evidence" value="ECO:0007669"/>
    <property type="project" value="TreeGrafter"/>
</dbReference>
<dbReference type="CTD" id="100122964"/>
<dbReference type="OrthoDB" id="10056927at2759"/>
<evidence type="ECO:0000256" key="6">
    <source>
        <dbReference type="ARBA" id="ARBA00023157"/>
    </source>
</evidence>
<feature type="domain" description="Corticotropin-releasing factor binding protein C-terminal" evidence="12">
    <location>
        <begin position="208"/>
        <end position="326"/>
    </location>
</feature>
<dbReference type="Pfam" id="PF05428">
    <property type="entry name" value="CRF-BP_N"/>
    <property type="match status" value="1"/>
</dbReference>
<dbReference type="GO" id="GO:0005615">
    <property type="term" value="C:extracellular space"/>
    <property type="evidence" value="ECO:0007669"/>
    <property type="project" value="TreeGrafter"/>
</dbReference>
<evidence type="ECO:0000256" key="7">
    <source>
        <dbReference type="ARBA" id="ARBA00023180"/>
    </source>
</evidence>
<feature type="chain" id="PRO_5027028051" description="Corticotropin-releasing factor-binding protein" evidence="10">
    <location>
        <begin position="29"/>
        <end position="340"/>
    </location>
</feature>
<feature type="signal peptide" evidence="10">
    <location>
        <begin position="1"/>
        <end position="28"/>
    </location>
</feature>
<gene>
    <name evidence="14" type="primary">LOC107219366</name>
</gene>
<proteinExistence type="inferred from homology"/>
<keyword evidence="7" id="KW-0325">Glycoprotein</keyword>
<dbReference type="SUPFAM" id="SSF49854">
    <property type="entry name" value="Spermadhesin, CUB domain"/>
    <property type="match status" value="1"/>
</dbReference>
<dbReference type="Proteomes" id="UP000829291">
    <property type="component" value="Chromosome 1"/>
</dbReference>
<evidence type="ECO:0000256" key="9">
    <source>
        <dbReference type="ARBA" id="ARBA00033162"/>
    </source>
</evidence>
<evidence type="ECO:0000256" key="1">
    <source>
        <dbReference type="ARBA" id="ARBA00004613"/>
    </source>
</evidence>
<keyword evidence="13" id="KW-1185">Reference proteome</keyword>